<dbReference type="EMBL" id="FJ951165">
    <property type="protein sequence ID" value="ADC79133.1"/>
    <property type="molecule type" value="Genomic_DNA"/>
</dbReference>
<proteinExistence type="inferred from homology"/>
<dbReference type="PANTHER" id="PTHR48081">
    <property type="entry name" value="AB HYDROLASE SUPERFAMILY PROTEIN C4A8.06C"/>
    <property type="match status" value="1"/>
</dbReference>
<comment type="similarity">
    <text evidence="1">Belongs to the 'GDXG' lipolytic enzyme family.</text>
</comment>
<dbReference type="Pfam" id="PF07859">
    <property type="entry name" value="Abhydrolase_3"/>
    <property type="match status" value="1"/>
</dbReference>
<dbReference type="AlphaFoldDB" id="E0WCI9"/>
<sequence>MIYIRLAFNKKILMRSVQSLVAQGIIRAFREVLFIHKTETNTHRVNFERISNIIKFPRFVKMEETKYVDLDVAWFIPKKLDKKRIILYLHGGGYCVGSYHSHRALIARIARETQYKTIAINYRMAPENPFPAAVEDAVAVYKQLLTDGYQEIIVSGDSAGGGLSLVLTHQILKLGLQIPKGLLLLSPWTDLTMSGESIQTKVQDDALIAPNLIELFANKYINKDSATNPLISPLFLAFENFPPTLIQVGSFEVLLDDSTRLAKKMHDAGVQVDFEIYEKQMHVFQFLAGIVPEANRAIEKMGKFTKVL</sequence>
<keyword evidence="2" id="KW-0378">Hydrolase</keyword>
<dbReference type="InterPro" id="IPR013094">
    <property type="entry name" value="AB_hydrolase_3"/>
</dbReference>
<evidence type="ECO:0000313" key="4">
    <source>
        <dbReference type="EMBL" id="ADC79133.1"/>
    </source>
</evidence>
<evidence type="ECO:0000256" key="2">
    <source>
        <dbReference type="ARBA" id="ARBA00022801"/>
    </source>
</evidence>
<dbReference type="SUPFAM" id="SSF53474">
    <property type="entry name" value="alpha/beta-Hydrolases"/>
    <property type="match status" value="1"/>
</dbReference>
<evidence type="ECO:0000259" key="3">
    <source>
        <dbReference type="Pfam" id="PF07859"/>
    </source>
</evidence>
<organism evidence="4">
    <name type="scientific">uncultured sludge bacterium</name>
    <dbReference type="NCBI Taxonomy" id="641485"/>
    <lineage>
        <taxon>Bacteria</taxon>
        <taxon>environmental samples</taxon>
    </lineage>
</organism>
<feature type="domain" description="Alpha/beta hydrolase fold-3" evidence="3">
    <location>
        <begin position="86"/>
        <end position="285"/>
    </location>
</feature>
<dbReference type="PROSITE" id="PS01173">
    <property type="entry name" value="LIPASE_GDXG_HIS"/>
    <property type="match status" value="1"/>
</dbReference>
<dbReference type="InterPro" id="IPR002168">
    <property type="entry name" value="Lipase_GDXG_HIS_AS"/>
</dbReference>
<reference evidence="4" key="1">
    <citation type="journal article" date="2010" name="Bioresour. Technol.">
        <title>Use of metagenomic approaches to isolate lipolytic genes from activated sludge.</title>
        <authorList>
            <person name="Liaw R.B."/>
            <person name="Cheng M.P."/>
            <person name="Wu M.C."/>
            <person name="Lee C.Y."/>
        </authorList>
    </citation>
    <scope>NUCLEOTIDE SEQUENCE</scope>
</reference>
<evidence type="ECO:0000256" key="1">
    <source>
        <dbReference type="ARBA" id="ARBA00010515"/>
    </source>
</evidence>
<accession>E0WCI9</accession>
<dbReference type="PANTHER" id="PTHR48081:SF8">
    <property type="entry name" value="ALPHA_BETA HYDROLASE FOLD-3 DOMAIN-CONTAINING PROTEIN-RELATED"/>
    <property type="match status" value="1"/>
</dbReference>
<dbReference type="GO" id="GO:0016787">
    <property type="term" value="F:hydrolase activity"/>
    <property type="evidence" value="ECO:0007669"/>
    <property type="project" value="UniProtKB-KW"/>
</dbReference>
<dbReference type="InterPro" id="IPR050300">
    <property type="entry name" value="GDXG_lipolytic_enzyme"/>
</dbReference>
<name>E0WCI9_9BACT</name>
<dbReference type="InterPro" id="IPR029058">
    <property type="entry name" value="AB_hydrolase_fold"/>
</dbReference>
<dbReference type="Gene3D" id="3.40.50.1820">
    <property type="entry name" value="alpha/beta hydrolase"/>
    <property type="match status" value="1"/>
</dbReference>
<protein>
    <submittedName>
        <fullName evidence="4">Lipase/esterase</fullName>
    </submittedName>
</protein>